<protein>
    <recommendedName>
        <fullName evidence="1">DUF7666 domain-containing protein</fullName>
    </recommendedName>
</protein>
<gene>
    <name evidence="2" type="ordered locus">SG1142</name>
    <name evidence="3" type="ORF">SGGMMB4_02542</name>
</gene>
<dbReference type="RefSeq" id="WP_011410977.1">
    <property type="nucleotide sequence ID" value="NC_007712.1"/>
</dbReference>
<dbReference type="STRING" id="343509.SG1142"/>
<reference evidence="2 4" key="1">
    <citation type="journal article" date="2006" name="Genome Res.">
        <title>Massive genome erosion and functional adaptations provide insights into the symbiotic lifestyle of Sodalis glossinidius in the tsetse host.</title>
        <authorList>
            <person name="Toh H."/>
            <person name="Weiss B.L."/>
            <person name="Perkin S.A.H."/>
            <person name="Yamashita A."/>
            <person name="Oshima K."/>
            <person name="Hattori M."/>
            <person name="Aksoy S."/>
        </authorList>
    </citation>
    <scope>NUCLEOTIDE SEQUENCE [LARGE SCALE GENOMIC DNA]</scope>
    <source>
        <strain evidence="2">Morsitans</strain>
        <strain evidence="4">morsitans</strain>
    </source>
</reference>
<name>Q2NTV8_SODGM</name>
<dbReference type="BioCyc" id="SGLO343509:SGP1_RS09820-MONOMER"/>
<dbReference type="eggNOG" id="COG5164">
    <property type="taxonomic scope" value="Bacteria"/>
</dbReference>
<dbReference type="Proteomes" id="UP000245838">
    <property type="component" value="Chromosome sggmmb4_Chromosome"/>
</dbReference>
<dbReference type="OrthoDB" id="8456222at2"/>
<evidence type="ECO:0000313" key="3">
    <source>
        <dbReference type="EMBL" id="CRL45049.1"/>
    </source>
</evidence>
<sequence length="191" mass="20427">MTKIIAYKGFNADLTCRGYQFEIGKTYQHERAVEVCSSDFHACEYPLDVFNYDEPANHRFAEVEVSGDIAHEAGSSKLASSTITIKKALSLHQMVGRAVECIASKIDKSAEQTIIEGDGSAADVSGVGSVAASLGAQGKAKAAEGSAIVLCYRNSEGDIIHIRASKIGDNGVKLDTWYVLNANGEFEEDDG</sequence>
<keyword evidence="4" id="KW-1185">Reference proteome</keyword>
<accession>Q2NTV8</accession>
<dbReference type="EMBL" id="LN854557">
    <property type="protein sequence ID" value="CRL45049.1"/>
    <property type="molecule type" value="Genomic_DNA"/>
</dbReference>
<dbReference type="Pfam" id="PF24703">
    <property type="entry name" value="DUF7666"/>
    <property type="match status" value="1"/>
</dbReference>
<evidence type="ECO:0000313" key="5">
    <source>
        <dbReference type="Proteomes" id="UP000245838"/>
    </source>
</evidence>
<reference evidence="3 5" key="2">
    <citation type="submission" date="2015-05" db="EMBL/GenBank/DDBJ databases">
        <authorList>
            <person name="Goodhead I."/>
        </authorList>
    </citation>
    <scope>NUCLEOTIDE SEQUENCE [LARGE SCALE GENOMIC DNA]</scope>
    <source>
        <strain evidence="3">B4</strain>
        <strain evidence="5">morsitans</strain>
    </source>
</reference>
<dbReference type="EMBL" id="AP008232">
    <property type="protein sequence ID" value="BAE74417.1"/>
    <property type="molecule type" value="Genomic_DNA"/>
</dbReference>
<dbReference type="KEGG" id="sgl:SG1142"/>
<dbReference type="HOGENOM" id="CLU_1188454_0_0_6"/>
<evidence type="ECO:0000313" key="2">
    <source>
        <dbReference type="EMBL" id="BAE74417.1"/>
    </source>
</evidence>
<evidence type="ECO:0000259" key="1">
    <source>
        <dbReference type="Pfam" id="PF24703"/>
    </source>
</evidence>
<dbReference type="AlphaFoldDB" id="Q2NTV8"/>
<evidence type="ECO:0000313" key="4">
    <source>
        <dbReference type="Proteomes" id="UP000001932"/>
    </source>
</evidence>
<proteinExistence type="predicted"/>
<dbReference type="Proteomes" id="UP000001932">
    <property type="component" value="Chromosome"/>
</dbReference>
<dbReference type="InterPro" id="IPR056083">
    <property type="entry name" value="DUF7666"/>
</dbReference>
<feature type="domain" description="DUF7666" evidence="1">
    <location>
        <begin position="4"/>
        <end position="95"/>
    </location>
</feature>
<organism evidence="2 4">
    <name type="scientific">Sodalis glossinidius (strain morsitans)</name>
    <dbReference type="NCBI Taxonomy" id="343509"/>
    <lineage>
        <taxon>Bacteria</taxon>
        <taxon>Pseudomonadati</taxon>
        <taxon>Pseudomonadota</taxon>
        <taxon>Gammaproteobacteria</taxon>
        <taxon>Enterobacterales</taxon>
        <taxon>Bruguierivoracaceae</taxon>
        <taxon>Sodalis</taxon>
    </lineage>
</organism>